<keyword evidence="4" id="KW-0949">S-adenosyl-L-methionine</keyword>
<keyword evidence="3" id="KW-0808">Transferase</keyword>
<dbReference type="Gene3D" id="3.40.1280.10">
    <property type="match status" value="1"/>
</dbReference>
<evidence type="ECO:0000256" key="2">
    <source>
        <dbReference type="ARBA" id="ARBA00022603"/>
    </source>
</evidence>
<dbReference type="InterPro" id="IPR007158">
    <property type="entry name" value="TrmY"/>
</dbReference>
<keyword evidence="2" id="KW-0489">Methyltransferase</keyword>
<dbReference type="Proteomes" id="UP000886217">
    <property type="component" value="Unassembled WGS sequence"/>
</dbReference>
<evidence type="ECO:0000256" key="1">
    <source>
        <dbReference type="ARBA" id="ARBA00022490"/>
    </source>
</evidence>
<dbReference type="InterPro" id="IPR029028">
    <property type="entry name" value="Alpha/beta_knot_MTases"/>
</dbReference>
<evidence type="ECO:0000313" key="6">
    <source>
        <dbReference type="EMBL" id="HHI01504.1"/>
    </source>
</evidence>
<dbReference type="CDD" id="cd18087">
    <property type="entry name" value="TrmY-like"/>
    <property type="match status" value="1"/>
</dbReference>
<dbReference type="EMBL" id="DRTU01000349">
    <property type="protein sequence ID" value="HHI01504.1"/>
    <property type="molecule type" value="Genomic_DNA"/>
</dbReference>
<dbReference type="InterPro" id="IPR029026">
    <property type="entry name" value="tRNA_m1G_MTases_N"/>
</dbReference>
<dbReference type="GO" id="GO:0008175">
    <property type="term" value="F:tRNA methyltransferase activity"/>
    <property type="evidence" value="ECO:0007669"/>
    <property type="project" value="InterPro"/>
</dbReference>
<accession>A0A7C5NWG2</accession>
<sequence length="154" mass="17516">RKDVRVWVDLNGPPDPPKTIRFEGSEIKPKTINPDERSLARIIIKALNVGEGIKEPAKEHPVLPGIYVSNLRFEDVVRRTLKNSALYYLHENGKPIEKINFKGNVAFILGDHEGLTKEDEKFLKEIAEKVSVGKRSYLTSHVIAYVNIFLDKLL</sequence>
<evidence type="ECO:0000256" key="3">
    <source>
        <dbReference type="ARBA" id="ARBA00022679"/>
    </source>
</evidence>
<name>A0A7C5NWG2_THELI</name>
<dbReference type="PANTHER" id="PTHR40703:SF1">
    <property type="entry name" value="TRNA (PSEUDOURIDINE(54)-N(1))-METHYLTRANSFERASE"/>
    <property type="match status" value="1"/>
</dbReference>
<keyword evidence="5" id="KW-0819">tRNA processing</keyword>
<reference evidence="6" key="1">
    <citation type="journal article" date="2020" name="mSystems">
        <title>Genome- and Community-Level Interaction Insights into Carbon Utilization and Element Cycling Functions of Hydrothermarchaeota in Hydrothermal Sediment.</title>
        <authorList>
            <person name="Zhou Z."/>
            <person name="Liu Y."/>
            <person name="Xu W."/>
            <person name="Pan J."/>
            <person name="Luo Z.H."/>
            <person name="Li M."/>
        </authorList>
    </citation>
    <scope>NUCLEOTIDE SEQUENCE [LARGE SCALE GENOMIC DNA]</scope>
    <source>
        <strain evidence="6">HyVt-93</strain>
    </source>
</reference>
<gene>
    <name evidence="6" type="ORF">ENL40_08650</name>
</gene>
<evidence type="ECO:0000256" key="4">
    <source>
        <dbReference type="ARBA" id="ARBA00022691"/>
    </source>
</evidence>
<dbReference type="SUPFAM" id="SSF75217">
    <property type="entry name" value="alpha/beta knot"/>
    <property type="match status" value="1"/>
</dbReference>
<comment type="caution">
    <text evidence="6">The sequence shown here is derived from an EMBL/GenBank/DDBJ whole genome shotgun (WGS) entry which is preliminary data.</text>
</comment>
<proteinExistence type="predicted"/>
<dbReference type="GO" id="GO:0030488">
    <property type="term" value="P:tRNA methylation"/>
    <property type="evidence" value="ECO:0007669"/>
    <property type="project" value="TreeGrafter"/>
</dbReference>
<organism evidence="6">
    <name type="scientific">Thermococcus litoralis</name>
    <dbReference type="NCBI Taxonomy" id="2265"/>
    <lineage>
        <taxon>Archaea</taxon>
        <taxon>Methanobacteriati</taxon>
        <taxon>Methanobacteriota</taxon>
        <taxon>Thermococci</taxon>
        <taxon>Thermococcales</taxon>
        <taxon>Thermococcaceae</taxon>
        <taxon>Thermococcus</taxon>
    </lineage>
</organism>
<dbReference type="PANTHER" id="PTHR40703">
    <property type="entry name" value="TRNA (PSEUDOURIDINE(54)-N(1))-METHYLTRANSFERASE"/>
    <property type="match status" value="1"/>
</dbReference>
<feature type="non-terminal residue" evidence="6">
    <location>
        <position position="1"/>
    </location>
</feature>
<protein>
    <submittedName>
        <fullName evidence="6">tRNA (Pseudouridine(54)-N(1))-methyltransferase TrmY</fullName>
    </submittedName>
</protein>
<evidence type="ECO:0000256" key="5">
    <source>
        <dbReference type="ARBA" id="ARBA00022694"/>
    </source>
</evidence>
<keyword evidence="1" id="KW-0963">Cytoplasm</keyword>
<dbReference type="Pfam" id="PF04013">
    <property type="entry name" value="Methyltrn_RNA_2"/>
    <property type="match status" value="1"/>
</dbReference>
<dbReference type="AlphaFoldDB" id="A0A7C5NWG2"/>
<dbReference type="GO" id="GO:0008757">
    <property type="term" value="F:S-adenosylmethionine-dependent methyltransferase activity"/>
    <property type="evidence" value="ECO:0007669"/>
    <property type="project" value="TreeGrafter"/>
</dbReference>